<accession>A0A8H3UAB6</accession>
<evidence type="ECO:0000256" key="4">
    <source>
        <dbReference type="ARBA" id="ARBA00022722"/>
    </source>
</evidence>
<keyword evidence="6" id="KW-0255">Endonuclease</keyword>
<feature type="compositionally biased region" description="Acidic residues" evidence="8">
    <location>
        <begin position="216"/>
        <end position="233"/>
    </location>
</feature>
<dbReference type="InterPro" id="IPR012337">
    <property type="entry name" value="RNaseH-like_sf"/>
</dbReference>
<evidence type="ECO:0000256" key="2">
    <source>
        <dbReference type="ARBA" id="ARBA00005300"/>
    </source>
</evidence>
<evidence type="ECO:0000313" key="11">
    <source>
        <dbReference type="Proteomes" id="UP000433883"/>
    </source>
</evidence>
<dbReference type="GO" id="GO:0043137">
    <property type="term" value="P:DNA replication, removal of RNA primer"/>
    <property type="evidence" value="ECO:0007669"/>
    <property type="project" value="TreeGrafter"/>
</dbReference>
<dbReference type="Pfam" id="PF00075">
    <property type="entry name" value="RNase_H"/>
    <property type="match status" value="1"/>
</dbReference>
<dbReference type="InterPro" id="IPR036397">
    <property type="entry name" value="RNaseH_sf"/>
</dbReference>
<protein>
    <recommendedName>
        <fullName evidence="3">ribonuclease H</fullName>
        <ecNumber evidence="3">3.1.26.4</ecNumber>
    </recommendedName>
</protein>
<dbReference type="GO" id="GO:0003676">
    <property type="term" value="F:nucleic acid binding"/>
    <property type="evidence" value="ECO:0007669"/>
    <property type="project" value="InterPro"/>
</dbReference>
<organism evidence="10 11">
    <name type="scientific">Venturia inaequalis</name>
    <name type="common">Apple scab fungus</name>
    <dbReference type="NCBI Taxonomy" id="5025"/>
    <lineage>
        <taxon>Eukaryota</taxon>
        <taxon>Fungi</taxon>
        <taxon>Dikarya</taxon>
        <taxon>Ascomycota</taxon>
        <taxon>Pezizomycotina</taxon>
        <taxon>Dothideomycetes</taxon>
        <taxon>Pleosporomycetidae</taxon>
        <taxon>Venturiales</taxon>
        <taxon>Venturiaceae</taxon>
        <taxon>Venturia</taxon>
    </lineage>
</organism>
<dbReference type="PROSITE" id="PS50879">
    <property type="entry name" value="RNASE_H_1"/>
    <property type="match status" value="1"/>
</dbReference>
<dbReference type="SUPFAM" id="SSF53098">
    <property type="entry name" value="Ribonuclease H-like"/>
    <property type="match status" value="1"/>
</dbReference>
<comment type="similarity">
    <text evidence="2">Belongs to the RNase H family.</text>
</comment>
<feature type="compositionally biased region" description="Basic and acidic residues" evidence="8">
    <location>
        <begin position="205"/>
        <end position="215"/>
    </location>
</feature>
<evidence type="ECO:0000256" key="5">
    <source>
        <dbReference type="ARBA" id="ARBA00022723"/>
    </source>
</evidence>
<dbReference type="PANTHER" id="PTHR10642:SF26">
    <property type="entry name" value="RIBONUCLEASE H1"/>
    <property type="match status" value="1"/>
</dbReference>
<dbReference type="Proteomes" id="UP000433883">
    <property type="component" value="Unassembled WGS sequence"/>
</dbReference>
<feature type="domain" description="RNase H type-1" evidence="9">
    <location>
        <begin position="51"/>
        <end position="211"/>
    </location>
</feature>
<comment type="catalytic activity">
    <reaction evidence="1">
        <text>Endonucleolytic cleavage to 5'-phosphomonoester.</text>
        <dbReference type="EC" id="3.1.26.4"/>
    </reaction>
</comment>
<keyword evidence="5" id="KW-0479">Metal-binding</keyword>
<evidence type="ECO:0000256" key="1">
    <source>
        <dbReference type="ARBA" id="ARBA00000077"/>
    </source>
</evidence>
<dbReference type="GO" id="GO:0004523">
    <property type="term" value="F:RNA-DNA hybrid ribonuclease activity"/>
    <property type="evidence" value="ECO:0007669"/>
    <property type="project" value="UniProtKB-EC"/>
</dbReference>
<comment type="caution">
    <text evidence="10">The sequence shown here is derived from an EMBL/GenBank/DDBJ whole genome shotgun (WGS) entry which is preliminary data.</text>
</comment>
<dbReference type="PANTHER" id="PTHR10642">
    <property type="entry name" value="RIBONUCLEASE H1"/>
    <property type="match status" value="1"/>
</dbReference>
<evidence type="ECO:0000256" key="8">
    <source>
        <dbReference type="SAM" id="MobiDB-lite"/>
    </source>
</evidence>
<evidence type="ECO:0000259" key="9">
    <source>
        <dbReference type="PROSITE" id="PS50879"/>
    </source>
</evidence>
<dbReference type="GO" id="GO:0046872">
    <property type="term" value="F:metal ion binding"/>
    <property type="evidence" value="ECO:0007669"/>
    <property type="project" value="UniProtKB-KW"/>
</dbReference>
<dbReference type="Gene3D" id="3.30.420.10">
    <property type="entry name" value="Ribonuclease H-like superfamily/Ribonuclease H"/>
    <property type="match status" value="1"/>
</dbReference>
<feature type="region of interest" description="Disordered" evidence="8">
    <location>
        <begin position="204"/>
        <end position="243"/>
    </location>
</feature>
<name>A0A8H3UAB6_VENIN</name>
<dbReference type="InterPro" id="IPR002156">
    <property type="entry name" value="RNaseH_domain"/>
</dbReference>
<keyword evidence="4" id="KW-0540">Nuclease</keyword>
<reference evidence="10 11" key="1">
    <citation type="submission" date="2019-11" db="EMBL/GenBank/DDBJ databases">
        <title>Venturia inaequalis Genome Resource.</title>
        <authorList>
            <person name="Lichtner F.J."/>
        </authorList>
    </citation>
    <scope>NUCLEOTIDE SEQUENCE [LARGE SCALE GENOMIC DNA]</scope>
    <source>
        <strain evidence="10">Bline_iso_100314</strain>
    </source>
</reference>
<keyword evidence="7" id="KW-0378">Hydrolase</keyword>
<evidence type="ECO:0000256" key="7">
    <source>
        <dbReference type="ARBA" id="ARBA00022801"/>
    </source>
</evidence>
<proteinExistence type="inferred from homology"/>
<sequence length="243" mass="27503">MGSESQGKIAGVLQYQDLAYHALPKAVNEIPVSSPIFQSSLSSITIYLVQMVYTMEVYVDGGCRRNGHSSAIGAAAACFKSRQGSYVIYTEPLPRGYYTATPTNQRAELLAIILALETVLARYHNLNSYPHLDVTIYTDSKYAVGCMRTWIHKWLQNGFTNAKGVEVVNRDLIQEASDLDDEILKLGDVKYVWISRDQNTIADEAANRCMDKQEKEEEEEEGEEEEEEEEEEGYSSSDRDYYY</sequence>
<dbReference type="AlphaFoldDB" id="A0A8H3UAB6"/>
<dbReference type="InterPro" id="IPR050092">
    <property type="entry name" value="RNase_H"/>
</dbReference>
<gene>
    <name evidence="10" type="ORF">BLS_006795</name>
</gene>
<dbReference type="EC" id="3.1.26.4" evidence="3"/>
<evidence type="ECO:0000256" key="3">
    <source>
        <dbReference type="ARBA" id="ARBA00012180"/>
    </source>
</evidence>
<evidence type="ECO:0000256" key="6">
    <source>
        <dbReference type="ARBA" id="ARBA00022759"/>
    </source>
</evidence>
<dbReference type="EMBL" id="WNWQ01000506">
    <property type="protein sequence ID" value="KAE9966796.1"/>
    <property type="molecule type" value="Genomic_DNA"/>
</dbReference>
<evidence type="ECO:0000313" key="10">
    <source>
        <dbReference type="EMBL" id="KAE9966796.1"/>
    </source>
</evidence>